<dbReference type="PANTHER" id="PTHR33362:SF2">
    <property type="entry name" value="TRAP TRANSPORTER LARGE PERMEASE PROTEIN"/>
    <property type="match status" value="1"/>
</dbReference>
<organism evidence="9 10">
    <name type="scientific">Draconibacterium halophilum</name>
    <dbReference type="NCBI Taxonomy" id="2706887"/>
    <lineage>
        <taxon>Bacteria</taxon>
        <taxon>Pseudomonadati</taxon>
        <taxon>Bacteroidota</taxon>
        <taxon>Bacteroidia</taxon>
        <taxon>Marinilabiliales</taxon>
        <taxon>Prolixibacteraceae</taxon>
        <taxon>Draconibacterium</taxon>
    </lineage>
</organism>
<keyword evidence="4 7" id="KW-0812">Transmembrane</keyword>
<feature type="transmembrane region" description="Helical" evidence="7">
    <location>
        <begin position="374"/>
        <end position="391"/>
    </location>
</feature>
<evidence type="ECO:0000313" key="10">
    <source>
        <dbReference type="Proteomes" id="UP000474630"/>
    </source>
</evidence>
<evidence type="ECO:0000256" key="3">
    <source>
        <dbReference type="ARBA" id="ARBA00022519"/>
    </source>
</evidence>
<protein>
    <submittedName>
        <fullName evidence="9">TRAP transporter large permease</fullName>
    </submittedName>
</protein>
<dbReference type="GO" id="GO:0022857">
    <property type="term" value="F:transmembrane transporter activity"/>
    <property type="evidence" value="ECO:0007669"/>
    <property type="project" value="TreeGrafter"/>
</dbReference>
<feature type="transmembrane region" description="Helical" evidence="7">
    <location>
        <begin position="52"/>
        <end position="71"/>
    </location>
</feature>
<feature type="transmembrane region" description="Helical" evidence="7">
    <location>
        <begin position="7"/>
        <end position="40"/>
    </location>
</feature>
<evidence type="ECO:0000256" key="2">
    <source>
        <dbReference type="ARBA" id="ARBA00022475"/>
    </source>
</evidence>
<keyword evidence="2" id="KW-1003">Cell membrane</keyword>
<evidence type="ECO:0000256" key="4">
    <source>
        <dbReference type="ARBA" id="ARBA00022692"/>
    </source>
</evidence>
<evidence type="ECO:0000259" key="8">
    <source>
        <dbReference type="Pfam" id="PF06808"/>
    </source>
</evidence>
<feature type="domain" description="TRAP C4-dicarboxylate transport system permease DctM subunit" evidence="8">
    <location>
        <begin position="10"/>
        <end position="477"/>
    </location>
</feature>
<evidence type="ECO:0000256" key="1">
    <source>
        <dbReference type="ARBA" id="ARBA00004429"/>
    </source>
</evidence>
<evidence type="ECO:0000256" key="5">
    <source>
        <dbReference type="ARBA" id="ARBA00022989"/>
    </source>
</evidence>
<dbReference type="Pfam" id="PF06808">
    <property type="entry name" value="DctM"/>
    <property type="match status" value="1"/>
</dbReference>
<feature type="transmembrane region" description="Helical" evidence="7">
    <location>
        <begin position="213"/>
        <end position="231"/>
    </location>
</feature>
<name>A0A6C0RE69_9BACT</name>
<feature type="transmembrane region" description="Helical" evidence="7">
    <location>
        <begin position="332"/>
        <end position="354"/>
    </location>
</feature>
<dbReference type="PANTHER" id="PTHR33362">
    <property type="entry name" value="SIALIC ACID TRAP TRANSPORTER PERMEASE PROTEIN SIAT-RELATED"/>
    <property type="match status" value="1"/>
</dbReference>
<gene>
    <name evidence="9" type="ORF">G0Q07_13440</name>
</gene>
<evidence type="ECO:0000313" key="9">
    <source>
        <dbReference type="EMBL" id="QIA08660.1"/>
    </source>
</evidence>
<dbReference type="EMBL" id="CP048409">
    <property type="protein sequence ID" value="QIA08660.1"/>
    <property type="molecule type" value="Genomic_DNA"/>
</dbReference>
<dbReference type="GO" id="GO:0005886">
    <property type="term" value="C:plasma membrane"/>
    <property type="evidence" value="ECO:0007669"/>
    <property type="project" value="UniProtKB-SubCell"/>
</dbReference>
<reference evidence="9 10" key="1">
    <citation type="submission" date="2020-02" db="EMBL/GenBank/DDBJ databases">
        <title>Genome sequencing for Draconibacterium sp. strain M1.</title>
        <authorList>
            <person name="Park S.-J."/>
        </authorList>
    </citation>
    <scope>NUCLEOTIDE SEQUENCE [LARGE SCALE GENOMIC DNA]</scope>
    <source>
        <strain evidence="9 10">M1</strain>
    </source>
</reference>
<keyword evidence="3" id="KW-0997">Cell inner membrane</keyword>
<feature type="transmembrane region" description="Helical" evidence="7">
    <location>
        <begin position="274"/>
        <end position="296"/>
    </location>
</feature>
<feature type="transmembrane region" description="Helical" evidence="7">
    <location>
        <begin position="107"/>
        <end position="128"/>
    </location>
</feature>
<dbReference type="AlphaFoldDB" id="A0A6C0RE69"/>
<proteinExistence type="predicted"/>
<feature type="transmembrane region" description="Helical" evidence="7">
    <location>
        <begin position="453"/>
        <end position="474"/>
    </location>
</feature>
<dbReference type="InterPro" id="IPR010656">
    <property type="entry name" value="DctM"/>
</dbReference>
<dbReference type="Proteomes" id="UP000474630">
    <property type="component" value="Chromosome"/>
</dbReference>
<keyword evidence="10" id="KW-1185">Reference proteome</keyword>
<feature type="transmembrane region" description="Helical" evidence="7">
    <location>
        <begin position="237"/>
        <end position="262"/>
    </location>
</feature>
<keyword evidence="6 7" id="KW-0472">Membrane</keyword>
<evidence type="ECO:0000256" key="6">
    <source>
        <dbReference type="ARBA" id="ARBA00023136"/>
    </source>
</evidence>
<feature type="transmembrane region" description="Helical" evidence="7">
    <location>
        <begin position="419"/>
        <end position="441"/>
    </location>
</feature>
<comment type="subcellular location">
    <subcellularLocation>
        <location evidence="1">Cell inner membrane</location>
        <topology evidence="1">Multi-pass membrane protein</topology>
    </subcellularLocation>
</comment>
<accession>A0A6C0RE69</accession>
<keyword evidence="5 7" id="KW-1133">Transmembrane helix</keyword>
<evidence type="ECO:0000256" key="7">
    <source>
        <dbReference type="SAM" id="Phobius"/>
    </source>
</evidence>
<dbReference type="InterPro" id="IPR004681">
    <property type="entry name" value="TRAP_DctM"/>
</dbReference>
<feature type="transmembrane region" description="Helical" evidence="7">
    <location>
        <begin position="173"/>
        <end position="201"/>
    </location>
</feature>
<dbReference type="KEGG" id="drc:G0Q07_13440"/>
<feature type="transmembrane region" description="Helical" evidence="7">
    <location>
        <begin position="140"/>
        <end position="167"/>
    </location>
</feature>
<sequence>MEFLGVIVLVVSFIILLVIGVPIAISIGISGILTMLVSIMPLAAATTFAQRMATGLDSFALLAIPFFILAGNIMNKGGIAMRLIAFARVLVGRWPAGLAFVNVFANMLFGAISGSAAASASAIGSIMMPEMNKEGYDKNFSAAVNITSATTGLSIPPSNILIVYSLASGGVSITALFLAGYAPGILTGLAIMAVAMGMFSYKHFGFKGMVRNLGKFFAVIASLALVVVGLIKVNGAFSAGVATAIYGGLAVLFLGGIGYYGSKHKKGALNALHTFWRAFPSLLMLVIVIGGIVGGFFTATEASAVAVLYALVLAFIYRELTLKDLPDVILRSVKTTAFVLLLVATCIGLSWIMAYENIPQNVSEALLALSDNKFVILLIINMILLFVGVFMDMTPAVLIFTPIFLPIVTNLGLDPVHFGIIMVLNLSVGLGTPPVGSLLFIGCSVSQVKIETVIRPLIPMFIAMIVCLLLVTYIPEISMWLPVSLGF</sequence>
<dbReference type="RefSeq" id="WP_163346854.1">
    <property type="nucleotide sequence ID" value="NZ_CP048409.1"/>
</dbReference>
<feature type="transmembrane region" description="Helical" evidence="7">
    <location>
        <begin position="302"/>
        <end position="320"/>
    </location>
</feature>